<accession>A0A6B3LB47</accession>
<dbReference type="EMBL" id="CP066776">
    <property type="protein sequence ID" value="QQL45262.1"/>
    <property type="molecule type" value="Genomic_DNA"/>
</dbReference>
<keyword evidence="6" id="KW-0812">Transmembrane</keyword>
<keyword evidence="14" id="KW-1208">Phospholipid metabolism</keyword>
<comment type="similarity">
    <text evidence="2">Belongs to the bacterial diacylglycerol kinase family.</text>
</comment>
<keyword evidence="10" id="KW-1133">Transmembrane helix</keyword>
<keyword evidence="7 17" id="KW-0547">Nucleotide-binding</keyword>
<keyword evidence="13" id="KW-0594">Phospholipid biosynthesis</keyword>
<dbReference type="Pfam" id="PF01219">
    <property type="entry name" value="DAGK_prokar"/>
    <property type="match status" value="1"/>
</dbReference>
<feature type="binding site" evidence="17">
    <location>
        <position position="25"/>
    </location>
    <ligand>
        <name>ATP</name>
        <dbReference type="ChEBI" id="CHEBI:30616"/>
    </ligand>
</feature>
<dbReference type="InterPro" id="IPR036945">
    <property type="entry name" value="DAGK_sf"/>
</dbReference>
<dbReference type="GO" id="GO:0046872">
    <property type="term" value="F:metal ion binding"/>
    <property type="evidence" value="ECO:0007669"/>
    <property type="project" value="UniProtKB-KW"/>
</dbReference>
<dbReference type="GO" id="GO:0005524">
    <property type="term" value="F:ATP binding"/>
    <property type="evidence" value="ECO:0007669"/>
    <property type="project" value="UniProtKB-KW"/>
</dbReference>
<dbReference type="GO" id="GO:0016301">
    <property type="term" value="F:kinase activity"/>
    <property type="evidence" value="ECO:0007669"/>
    <property type="project" value="UniProtKB-KW"/>
</dbReference>
<protein>
    <submittedName>
        <fullName evidence="19">Diacylglycerol kinase family protein</fullName>
    </submittedName>
</protein>
<evidence type="ECO:0000256" key="3">
    <source>
        <dbReference type="ARBA" id="ARBA00022475"/>
    </source>
</evidence>
<evidence type="ECO:0000256" key="2">
    <source>
        <dbReference type="ARBA" id="ARBA00005967"/>
    </source>
</evidence>
<dbReference type="Proteomes" id="UP000475117">
    <property type="component" value="Chromosome"/>
</dbReference>
<feature type="binding site" evidence="17">
    <location>
        <position position="73"/>
    </location>
    <ligand>
        <name>ATP</name>
        <dbReference type="ChEBI" id="CHEBI:30616"/>
    </ligand>
</feature>
<evidence type="ECO:0000256" key="16">
    <source>
        <dbReference type="PIRSR" id="PIRSR600829-2"/>
    </source>
</evidence>
<evidence type="ECO:0000256" key="11">
    <source>
        <dbReference type="ARBA" id="ARBA00023098"/>
    </source>
</evidence>
<keyword evidence="8 19" id="KW-0418">Kinase</keyword>
<keyword evidence="3" id="KW-1003">Cell membrane</keyword>
<comment type="subcellular location">
    <subcellularLocation>
        <location evidence="1">Cell membrane</location>
        <topology evidence="1">Multi-pass membrane protein</topology>
    </subcellularLocation>
</comment>
<evidence type="ECO:0000313" key="19">
    <source>
        <dbReference type="EMBL" id="QQL45262.1"/>
    </source>
</evidence>
<evidence type="ECO:0000256" key="10">
    <source>
        <dbReference type="ARBA" id="ARBA00022989"/>
    </source>
</evidence>
<keyword evidence="5" id="KW-0808">Transferase</keyword>
<feature type="binding site" evidence="17">
    <location>
        <begin position="91"/>
        <end position="92"/>
    </location>
    <ligand>
        <name>ATP</name>
        <dbReference type="ChEBI" id="CHEBI:30616"/>
    </ligand>
</feature>
<reference evidence="19 20" key="1">
    <citation type="submission" date="2020-12" db="EMBL/GenBank/DDBJ databases">
        <title>Sulforoseuscoccus oceanibium gen. nov., sp. nov., a representative of the phylum Verrucomicrobia with special cytoplasmic membrane, and proposal of Sulforoseuscoccusaceae fam. nov.</title>
        <authorList>
            <person name="Xi F."/>
        </authorList>
    </citation>
    <scope>NUCLEOTIDE SEQUENCE [LARGE SCALE GENOMIC DNA]</scope>
    <source>
        <strain evidence="19 20">T37</strain>
    </source>
</reference>
<organism evidence="19 20">
    <name type="scientific">Sulfuriroseicoccus oceanibius</name>
    <dbReference type="NCBI Taxonomy" id="2707525"/>
    <lineage>
        <taxon>Bacteria</taxon>
        <taxon>Pseudomonadati</taxon>
        <taxon>Verrucomicrobiota</taxon>
        <taxon>Verrucomicrobiia</taxon>
        <taxon>Verrucomicrobiales</taxon>
        <taxon>Verrucomicrobiaceae</taxon>
        <taxon>Sulfuriroseicoccus</taxon>
    </lineage>
</organism>
<dbReference type="PANTHER" id="PTHR34299">
    <property type="entry name" value="DIACYLGLYCEROL KINASE"/>
    <property type="match status" value="1"/>
</dbReference>
<dbReference type="RefSeq" id="WP_164363980.1">
    <property type="nucleotide sequence ID" value="NZ_CP066776.1"/>
</dbReference>
<feature type="binding site" evidence="18">
    <location>
        <position position="73"/>
    </location>
    <ligand>
        <name>a divalent metal cation</name>
        <dbReference type="ChEBI" id="CHEBI:60240"/>
    </ligand>
</feature>
<keyword evidence="9 17" id="KW-0067">ATP-binding</keyword>
<keyword evidence="20" id="KW-1185">Reference proteome</keyword>
<evidence type="ECO:0000256" key="18">
    <source>
        <dbReference type="PIRSR" id="PIRSR600829-4"/>
    </source>
</evidence>
<name>A0A6B3LB47_9BACT</name>
<evidence type="ECO:0000256" key="4">
    <source>
        <dbReference type="ARBA" id="ARBA00022516"/>
    </source>
</evidence>
<dbReference type="InterPro" id="IPR000829">
    <property type="entry name" value="DAGK"/>
</dbReference>
<keyword evidence="4" id="KW-0444">Lipid biosynthesis</keyword>
<evidence type="ECO:0000256" key="13">
    <source>
        <dbReference type="ARBA" id="ARBA00023209"/>
    </source>
</evidence>
<keyword evidence="12" id="KW-0472">Membrane</keyword>
<evidence type="ECO:0000313" key="20">
    <source>
        <dbReference type="Proteomes" id="UP000475117"/>
    </source>
</evidence>
<feature type="binding site" evidence="16">
    <location>
        <position position="66"/>
    </location>
    <ligand>
        <name>substrate</name>
    </ligand>
</feature>
<evidence type="ECO:0000256" key="1">
    <source>
        <dbReference type="ARBA" id="ARBA00004651"/>
    </source>
</evidence>
<evidence type="ECO:0000256" key="12">
    <source>
        <dbReference type="ARBA" id="ARBA00023136"/>
    </source>
</evidence>
<keyword evidence="11" id="KW-0443">Lipid metabolism</keyword>
<dbReference type="AlphaFoldDB" id="A0A6B3LB47"/>
<gene>
    <name evidence="19" type="ORF">G3M56_001345</name>
</gene>
<dbReference type="GO" id="GO:0008654">
    <property type="term" value="P:phospholipid biosynthetic process"/>
    <property type="evidence" value="ECO:0007669"/>
    <property type="project" value="UniProtKB-KW"/>
</dbReference>
<evidence type="ECO:0000256" key="6">
    <source>
        <dbReference type="ARBA" id="ARBA00022692"/>
    </source>
</evidence>
<proteinExistence type="inferred from homology"/>
<evidence type="ECO:0000256" key="9">
    <source>
        <dbReference type="ARBA" id="ARBA00022840"/>
    </source>
</evidence>
<evidence type="ECO:0000256" key="17">
    <source>
        <dbReference type="PIRSR" id="PIRSR600829-3"/>
    </source>
</evidence>
<evidence type="ECO:0000256" key="7">
    <source>
        <dbReference type="ARBA" id="ARBA00022741"/>
    </source>
</evidence>
<dbReference type="Gene3D" id="1.10.287.3610">
    <property type="match status" value="1"/>
</dbReference>
<evidence type="ECO:0000256" key="14">
    <source>
        <dbReference type="ARBA" id="ARBA00023264"/>
    </source>
</evidence>
<dbReference type="CDD" id="cd14265">
    <property type="entry name" value="UDPK_IM_like"/>
    <property type="match status" value="1"/>
</dbReference>
<feature type="binding site" evidence="18">
    <location>
        <position position="25"/>
    </location>
    <ligand>
        <name>a divalent metal cation</name>
        <dbReference type="ChEBI" id="CHEBI:60240"/>
    </ligand>
</feature>
<dbReference type="PANTHER" id="PTHR34299:SF1">
    <property type="entry name" value="DIACYLGLYCEROL KINASE"/>
    <property type="match status" value="1"/>
</dbReference>
<keyword evidence="18" id="KW-0479">Metal-binding</keyword>
<sequence length="123" mass="12876">MGTKGSLVGAMRCALRGIGLAWRSERNLRIHSLAVVVSSAGAWALGFSQLEWAVLALTWALVLGAEMINSSIEALCDHLHPARHPQIARVKDVAAGAVLVCALVAVIVGTLLFGPKLVVLLGC</sequence>
<evidence type="ECO:0000256" key="8">
    <source>
        <dbReference type="ARBA" id="ARBA00022777"/>
    </source>
</evidence>
<dbReference type="KEGG" id="soa:G3M56_001345"/>
<dbReference type="GO" id="GO:0005886">
    <property type="term" value="C:plasma membrane"/>
    <property type="evidence" value="ECO:0007669"/>
    <property type="project" value="UniProtKB-SubCell"/>
</dbReference>
<evidence type="ECO:0000256" key="5">
    <source>
        <dbReference type="ARBA" id="ARBA00022679"/>
    </source>
</evidence>
<dbReference type="InterPro" id="IPR033717">
    <property type="entry name" value="UDPK"/>
</dbReference>
<evidence type="ECO:0000256" key="15">
    <source>
        <dbReference type="PIRSR" id="PIRSR600829-1"/>
    </source>
</evidence>
<comment type="cofactor">
    <cofactor evidence="18">
        <name>Mg(2+)</name>
        <dbReference type="ChEBI" id="CHEBI:18420"/>
    </cofactor>
    <text evidence="18">Mn(2+), Zn(2+), Cd(2+) and Co(2+) support activity to lesser extents.</text>
</comment>
<feature type="active site" description="Proton acceptor" evidence="15">
    <location>
        <position position="66"/>
    </location>
</feature>
<keyword evidence="18" id="KW-0460">Magnesium</keyword>